<dbReference type="InterPro" id="IPR011053">
    <property type="entry name" value="Single_hybrid_motif"/>
</dbReference>
<keyword evidence="4 7" id="KW-0067">ATP-binding</keyword>
<dbReference type="CDD" id="cd06850">
    <property type="entry name" value="biotinyl_domain"/>
    <property type="match status" value="1"/>
</dbReference>
<dbReference type="AlphaFoldDB" id="A0AA46PKC9"/>
<dbReference type="SUPFAM" id="SSF52440">
    <property type="entry name" value="PreATP-grasp domain"/>
    <property type="match status" value="1"/>
</dbReference>
<dbReference type="PROSITE" id="PS00867">
    <property type="entry name" value="CPSASE_2"/>
    <property type="match status" value="1"/>
</dbReference>
<keyword evidence="2" id="KW-0436">Ligase</keyword>
<dbReference type="InterPro" id="IPR005479">
    <property type="entry name" value="CPAse_ATP-bd"/>
</dbReference>
<keyword evidence="3 7" id="KW-0547">Nucleotide-binding</keyword>
<organism evidence="11 12">
    <name type="scientific">Rhodococcus aetherivorans</name>
    <dbReference type="NCBI Taxonomy" id="191292"/>
    <lineage>
        <taxon>Bacteria</taxon>
        <taxon>Bacillati</taxon>
        <taxon>Actinomycetota</taxon>
        <taxon>Actinomycetes</taxon>
        <taxon>Mycobacteriales</taxon>
        <taxon>Nocardiaceae</taxon>
        <taxon>Rhodococcus</taxon>
    </lineage>
</organism>
<dbReference type="Pfam" id="PF02785">
    <property type="entry name" value="Biotin_carb_C"/>
    <property type="match status" value="1"/>
</dbReference>
<feature type="domain" description="Lipoyl-binding" evidence="8">
    <location>
        <begin position="613"/>
        <end position="685"/>
    </location>
</feature>
<evidence type="ECO:0000259" key="10">
    <source>
        <dbReference type="PROSITE" id="PS50979"/>
    </source>
</evidence>
<dbReference type="PROSITE" id="PS50975">
    <property type="entry name" value="ATP_GRASP"/>
    <property type="match status" value="1"/>
</dbReference>
<dbReference type="SUPFAM" id="SSF56059">
    <property type="entry name" value="Glutathione synthetase ATP-binding domain-like"/>
    <property type="match status" value="1"/>
</dbReference>
<accession>A0AA46PKC9</accession>
<evidence type="ECO:0000256" key="5">
    <source>
        <dbReference type="ARBA" id="ARBA00023267"/>
    </source>
</evidence>
<feature type="domain" description="Biotin carboxylation" evidence="10">
    <location>
        <begin position="6"/>
        <end position="480"/>
    </location>
</feature>
<dbReference type="FunFam" id="3.40.50.20:FF:000010">
    <property type="entry name" value="Propionyl-CoA carboxylase subunit alpha"/>
    <property type="match status" value="1"/>
</dbReference>
<dbReference type="Pfam" id="PF02786">
    <property type="entry name" value="CPSase_L_D2"/>
    <property type="match status" value="2"/>
</dbReference>
<feature type="domain" description="ATP-grasp" evidence="9">
    <location>
        <begin position="112"/>
        <end position="344"/>
    </location>
</feature>
<dbReference type="InterPro" id="IPR005482">
    <property type="entry name" value="Biotin_COase_C"/>
</dbReference>
<dbReference type="InterPro" id="IPR013815">
    <property type="entry name" value="ATP_grasp_subdomain_1"/>
</dbReference>
<dbReference type="Pfam" id="PF00289">
    <property type="entry name" value="Biotin_carb_N"/>
    <property type="match status" value="1"/>
</dbReference>
<name>A0AA46PKC9_9NOCA</name>
<dbReference type="RefSeq" id="WP_161995944.1">
    <property type="nucleotide sequence ID" value="NZ_CP106982.1"/>
</dbReference>
<dbReference type="PROSITE" id="PS50968">
    <property type="entry name" value="BIOTINYL_LIPOYL"/>
    <property type="match status" value="1"/>
</dbReference>
<dbReference type="PANTHER" id="PTHR18866:SF126">
    <property type="entry name" value="BIOTIN CARBOXYLASE"/>
    <property type="match status" value="1"/>
</dbReference>
<dbReference type="InterPro" id="IPR005481">
    <property type="entry name" value="BC-like_N"/>
</dbReference>
<dbReference type="GeneID" id="83620739"/>
<evidence type="ECO:0000256" key="4">
    <source>
        <dbReference type="ARBA" id="ARBA00022840"/>
    </source>
</evidence>
<evidence type="ECO:0000256" key="7">
    <source>
        <dbReference type="PROSITE-ProRule" id="PRU00409"/>
    </source>
</evidence>
<dbReference type="SUPFAM" id="SSF51230">
    <property type="entry name" value="Single hybrid motif"/>
    <property type="match status" value="1"/>
</dbReference>
<dbReference type="PROSITE" id="PS00188">
    <property type="entry name" value="BIOTIN"/>
    <property type="match status" value="1"/>
</dbReference>
<keyword evidence="5" id="KW-0092">Biotin</keyword>
<dbReference type="Gene3D" id="3.30.470.20">
    <property type="entry name" value="ATP-grasp fold, B domain"/>
    <property type="match status" value="1"/>
</dbReference>
<dbReference type="SMART" id="SM00878">
    <property type="entry name" value="Biotin_carb_C"/>
    <property type="match status" value="1"/>
</dbReference>
<dbReference type="SUPFAM" id="SSF51246">
    <property type="entry name" value="Rudiment single hybrid motif"/>
    <property type="match status" value="1"/>
</dbReference>
<dbReference type="InterPro" id="IPR011761">
    <property type="entry name" value="ATP-grasp"/>
</dbReference>
<dbReference type="GO" id="GO:0004075">
    <property type="term" value="F:biotin carboxylase activity"/>
    <property type="evidence" value="ECO:0007669"/>
    <property type="project" value="UniProtKB-EC"/>
</dbReference>
<evidence type="ECO:0000313" key="12">
    <source>
        <dbReference type="Proteomes" id="UP001163947"/>
    </source>
</evidence>
<dbReference type="Pfam" id="PF21139">
    <property type="entry name" value="BT_MCC_alpha"/>
    <property type="match status" value="1"/>
</dbReference>
<evidence type="ECO:0000256" key="6">
    <source>
        <dbReference type="ARBA" id="ARBA00048501"/>
    </source>
</evidence>
<dbReference type="EMBL" id="CP106982">
    <property type="protein sequence ID" value="UYF96039.1"/>
    <property type="molecule type" value="Genomic_DNA"/>
</dbReference>
<dbReference type="Gene3D" id="3.40.50.20">
    <property type="match status" value="1"/>
</dbReference>
<dbReference type="InterPro" id="IPR000089">
    <property type="entry name" value="Biotin_lipoyl"/>
</dbReference>
<dbReference type="GO" id="GO:0005524">
    <property type="term" value="F:ATP binding"/>
    <property type="evidence" value="ECO:0007669"/>
    <property type="project" value="UniProtKB-UniRule"/>
</dbReference>
<dbReference type="InterPro" id="IPR016185">
    <property type="entry name" value="PreATP-grasp_dom_sf"/>
</dbReference>
<dbReference type="Proteomes" id="UP001163947">
    <property type="component" value="Chromosome"/>
</dbReference>
<dbReference type="PANTHER" id="PTHR18866">
    <property type="entry name" value="CARBOXYLASE:PYRUVATE/ACETYL-COA/PROPIONYL-COA CARBOXYLASE"/>
    <property type="match status" value="1"/>
</dbReference>
<evidence type="ECO:0000256" key="2">
    <source>
        <dbReference type="ARBA" id="ARBA00022598"/>
    </source>
</evidence>
<evidence type="ECO:0000259" key="8">
    <source>
        <dbReference type="PROSITE" id="PS50968"/>
    </source>
</evidence>
<dbReference type="Pfam" id="PF00364">
    <property type="entry name" value="Biotin_lipoyl"/>
    <property type="match status" value="1"/>
</dbReference>
<reference evidence="11" key="1">
    <citation type="submission" date="2022-09" db="EMBL/GenBank/DDBJ databases">
        <title>The genome sequence of Rhodococcus aetherivorans N1.</title>
        <authorList>
            <person name="Jiang W."/>
        </authorList>
    </citation>
    <scope>NUCLEOTIDE SEQUENCE</scope>
    <source>
        <strain evidence="11">N1</strain>
    </source>
</reference>
<comment type="cofactor">
    <cofactor evidence="1">
        <name>biotin</name>
        <dbReference type="ChEBI" id="CHEBI:57586"/>
    </cofactor>
</comment>
<comment type="catalytic activity">
    <reaction evidence="6">
        <text>N(6)-biotinyl-L-lysyl-[protein] + hydrogencarbonate + ATP = N(6)-carboxybiotinyl-L-lysyl-[protein] + ADP + phosphate + H(+)</text>
        <dbReference type="Rhea" id="RHEA:13501"/>
        <dbReference type="Rhea" id="RHEA-COMP:10505"/>
        <dbReference type="Rhea" id="RHEA-COMP:10506"/>
        <dbReference type="ChEBI" id="CHEBI:15378"/>
        <dbReference type="ChEBI" id="CHEBI:17544"/>
        <dbReference type="ChEBI" id="CHEBI:30616"/>
        <dbReference type="ChEBI" id="CHEBI:43474"/>
        <dbReference type="ChEBI" id="CHEBI:83144"/>
        <dbReference type="ChEBI" id="CHEBI:83145"/>
        <dbReference type="ChEBI" id="CHEBI:456216"/>
        <dbReference type="EC" id="6.3.4.14"/>
    </reaction>
    <physiologicalReaction direction="left-to-right" evidence="6">
        <dbReference type="Rhea" id="RHEA:13502"/>
    </physiologicalReaction>
</comment>
<dbReference type="InterPro" id="IPR001882">
    <property type="entry name" value="Biotin_BS"/>
</dbReference>
<gene>
    <name evidence="11" type="ORF">OCS65_09940</name>
</gene>
<protein>
    <submittedName>
        <fullName evidence="11">Acetyl/propionyl-CoA carboxylase subunit alpha</fullName>
    </submittedName>
</protein>
<dbReference type="Gene3D" id="3.30.1490.20">
    <property type="entry name" value="ATP-grasp fold, A domain"/>
    <property type="match status" value="1"/>
</dbReference>
<proteinExistence type="predicted"/>
<dbReference type="Gene3D" id="2.40.50.100">
    <property type="match status" value="1"/>
</dbReference>
<dbReference type="InterPro" id="IPR048429">
    <property type="entry name" value="MCC_alpha_BT"/>
</dbReference>
<sequence length="700" mass="73306">MNHTDTVTTVLVANRGEIARRVFASCRRAGLGTVAVFSDADAGSPHIAEADAAVRLPGTAPADTYLRGEAIIAAARAAGADAIHPGYGFLSENAEFARAVLDAGLTWIGPGPDSIARMGSKVEAKKIMADAGVPVLAELDPAAVTEADLPVLIKASAGGGGRGMRVVRDLAELPDQLAAARREAQSAFGDPTVFCERFLETGRHIEVQVLADRHGTVWAVGERECSIQRRHQKVVEEAPSPLVEATPGMRERLFAAARRAAQAIDYEGAGTVEFLATGASEATGNVTGASEATGNVTGASEATGSSADGEFFFLEMNTRLQVEHPVTECTTGLDLVDLQLQVAAGARLEPEPPPASGHSIEVRLYAEDPAQDWRPQSGTVHRLALPGRVAAFEVLREPGLRLDSGVEDGSAVGVHYDPMLAKVISYAPTRGRAARMLATSLARAEVHGLRTNRDLLVNVLRHPEFLAGNTDTAFFDTHGLDTLAAPLADAGAESLSALAAALADAAAHRAAATVARGLPSGWRNLPSQPQVKRYEGDRGAHEVRYRLTRSGLIADDHPGVVLVAHTERRVVLAIDGVQRQFHVARYGDAVHVDSSLGPVRLRAIPRFVEPSAHVAAGSLLAPMPGSVIRIGAAVGDAVTAGQPVLWLEAMKMEHIVKAPTAGVLTELPVAVGTQVELGAVLAVVTPAESGEPSAPADIEE</sequence>
<dbReference type="InterPro" id="IPR050856">
    <property type="entry name" value="Biotin_carboxylase_complex"/>
</dbReference>
<dbReference type="InterPro" id="IPR011054">
    <property type="entry name" value="Rudment_hybrid_motif"/>
</dbReference>
<dbReference type="GO" id="GO:0046872">
    <property type="term" value="F:metal ion binding"/>
    <property type="evidence" value="ECO:0007669"/>
    <property type="project" value="InterPro"/>
</dbReference>
<evidence type="ECO:0000313" key="11">
    <source>
        <dbReference type="EMBL" id="UYF96039.1"/>
    </source>
</evidence>
<evidence type="ECO:0000256" key="3">
    <source>
        <dbReference type="ARBA" id="ARBA00022741"/>
    </source>
</evidence>
<evidence type="ECO:0000256" key="1">
    <source>
        <dbReference type="ARBA" id="ARBA00001953"/>
    </source>
</evidence>
<dbReference type="InterPro" id="IPR011764">
    <property type="entry name" value="Biotin_carboxylation_dom"/>
</dbReference>
<evidence type="ECO:0000259" key="9">
    <source>
        <dbReference type="PROSITE" id="PS50975"/>
    </source>
</evidence>
<dbReference type="PROSITE" id="PS50979">
    <property type="entry name" value="BC"/>
    <property type="match status" value="1"/>
</dbReference>